<dbReference type="Pfam" id="PF07690">
    <property type="entry name" value="MFS_1"/>
    <property type="match status" value="1"/>
</dbReference>
<dbReference type="InterPro" id="IPR011701">
    <property type="entry name" value="MFS"/>
</dbReference>
<dbReference type="SUPFAM" id="SSF103473">
    <property type="entry name" value="MFS general substrate transporter"/>
    <property type="match status" value="1"/>
</dbReference>
<feature type="transmembrane region" description="Helical" evidence="4">
    <location>
        <begin position="270"/>
        <end position="288"/>
    </location>
</feature>
<keyword evidence="7" id="KW-1185">Reference proteome</keyword>
<keyword evidence="4" id="KW-1133">Transmembrane helix</keyword>
<dbReference type="InterPro" id="IPR050327">
    <property type="entry name" value="Proton-linked_MCT"/>
</dbReference>
<feature type="transmembrane region" description="Helical" evidence="4">
    <location>
        <begin position="28"/>
        <end position="56"/>
    </location>
</feature>
<evidence type="ECO:0000259" key="5">
    <source>
        <dbReference type="PROSITE" id="PS50850"/>
    </source>
</evidence>
<dbReference type="PANTHER" id="PTHR11360:SF240">
    <property type="entry name" value="MONOCARBOXYLATE TRANSPORTER (EUROFUNG)-RELATED"/>
    <property type="match status" value="1"/>
</dbReference>
<evidence type="ECO:0000256" key="1">
    <source>
        <dbReference type="ARBA" id="ARBA00004141"/>
    </source>
</evidence>
<feature type="transmembrane region" description="Helical" evidence="4">
    <location>
        <begin position="387"/>
        <end position="407"/>
    </location>
</feature>
<feature type="domain" description="Major facilitator superfamily (MFS) profile" evidence="5">
    <location>
        <begin position="28"/>
        <end position="412"/>
    </location>
</feature>
<dbReference type="GO" id="GO:0022857">
    <property type="term" value="F:transmembrane transporter activity"/>
    <property type="evidence" value="ECO:0007669"/>
    <property type="project" value="InterPro"/>
</dbReference>
<sequence length="421" mass="46084">MRGQDVQSDVRCEALESEYDYPDGEKEAWFIVFGSWCAMIPSMGLLNSLAVLQAWLSEHHLRGMPESTTGWIFSGYAFFLFFCETGAIFDSHGIRLLIVPGTIGIVISLIFMSFAEEFYQFFLSFSVLGGISASFLYNPALSVIGHWFMKRRGLATGLACTSGGVGGVWMPLVILYLAPRIGFGWSIRVIALICAVHGLIACVLLRKRLPPNKKAGSTVDFKALKELKDINYATMTLGLVLVEFAIFIPISYICSYAIHANWGFQDTYMLNTLLNVGAVPGRFLPGYVADRFGVVNTMTVIAFACITLVFCLWLPAHGSHAMTMSFTILYGFWSGASVAFAPVCISQVCKTEDYGKRNGTAYTLCSFGTLIGIPIAGAILGAEDGSYQGLIIFAGLAYVISFAAYVVGRGLLSRWGFFEIR</sequence>
<evidence type="ECO:0000256" key="4">
    <source>
        <dbReference type="SAM" id="Phobius"/>
    </source>
</evidence>
<feature type="transmembrane region" description="Helical" evidence="4">
    <location>
        <begin position="68"/>
        <end position="89"/>
    </location>
</feature>
<keyword evidence="4" id="KW-0472">Membrane</keyword>
<protein>
    <submittedName>
        <fullName evidence="6">Major facilitator superfamily domain-containing protein</fullName>
    </submittedName>
</protein>
<evidence type="ECO:0000313" key="7">
    <source>
        <dbReference type="Proteomes" id="UP000736672"/>
    </source>
</evidence>
<dbReference type="PANTHER" id="PTHR11360">
    <property type="entry name" value="MONOCARBOXYLATE TRANSPORTER"/>
    <property type="match status" value="1"/>
</dbReference>
<dbReference type="Gene3D" id="1.20.1250.20">
    <property type="entry name" value="MFS general substrate transporter like domains"/>
    <property type="match status" value="1"/>
</dbReference>
<gene>
    <name evidence="6" type="ORF">B0J15DRAFT_571814</name>
</gene>
<organism evidence="6 7">
    <name type="scientific">Fusarium solani</name>
    <name type="common">Filamentous fungus</name>
    <dbReference type="NCBI Taxonomy" id="169388"/>
    <lineage>
        <taxon>Eukaryota</taxon>
        <taxon>Fungi</taxon>
        <taxon>Dikarya</taxon>
        <taxon>Ascomycota</taxon>
        <taxon>Pezizomycotina</taxon>
        <taxon>Sordariomycetes</taxon>
        <taxon>Hypocreomycetidae</taxon>
        <taxon>Hypocreales</taxon>
        <taxon>Nectriaceae</taxon>
        <taxon>Fusarium</taxon>
        <taxon>Fusarium solani species complex</taxon>
    </lineage>
</organism>
<feature type="transmembrane region" description="Helical" evidence="4">
    <location>
        <begin position="153"/>
        <end position="177"/>
    </location>
</feature>
<feature type="transmembrane region" description="Helical" evidence="4">
    <location>
        <begin position="96"/>
        <end position="115"/>
    </location>
</feature>
<accession>A0A9P9G7A5</accession>
<dbReference type="PROSITE" id="PS50850">
    <property type="entry name" value="MFS"/>
    <property type="match status" value="1"/>
</dbReference>
<evidence type="ECO:0000256" key="3">
    <source>
        <dbReference type="ARBA" id="ARBA00023180"/>
    </source>
</evidence>
<proteinExistence type="inferred from homology"/>
<dbReference type="GO" id="GO:0016020">
    <property type="term" value="C:membrane"/>
    <property type="evidence" value="ECO:0007669"/>
    <property type="project" value="UniProtKB-SubCell"/>
</dbReference>
<feature type="transmembrane region" description="Helical" evidence="4">
    <location>
        <begin position="183"/>
        <end position="205"/>
    </location>
</feature>
<comment type="caution">
    <text evidence="6">The sequence shown here is derived from an EMBL/GenBank/DDBJ whole genome shotgun (WGS) entry which is preliminary data.</text>
</comment>
<dbReference type="EMBL" id="JAGTJS010000027">
    <property type="protein sequence ID" value="KAH7234153.1"/>
    <property type="molecule type" value="Genomic_DNA"/>
</dbReference>
<feature type="transmembrane region" description="Helical" evidence="4">
    <location>
        <begin position="295"/>
        <end position="316"/>
    </location>
</feature>
<dbReference type="InterPro" id="IPR036259">
    <property type="entry name" value="MFS_trans_sf"/>
</dbReference>
<name>A0A9P9G7A5_FUSSL</name>
<feature type="transmembrane region" description="Helical" evidence="4">
    <location>
        <begin position="361"/>
        <end position="381"/>
    </location>
</feature>
<reference evidence="6" key="1">
    <citation type="journal article" date="2021" name="Nat. Commun.">
        <title>Genetic determinants of endophytism in the Arabidopsis root mycobiome.</title>
        <authorList>
            <person name="Mesny F."/>
            <person name="Miyauchi S."/>
            <person name="Thiergart T."/>
            <person name="Pickel B."/>
            <person name="Atanasova L."/>
            <person name="Karlsson M."/>
            <person name="Huettel B."/>
            <person name="Barry K.W."/>
            <person name="Haridas S."/>
            <person name="Chen C."/>
            <person name="Bauer D."/>
            <person name="Andreopoulos W."/>
            <person name="Pangilinan J."/>
            <person name="LaButti K."/>
            <person name="Riley R."/>
            <person name="Lipzen A."/>
            <person name="Clum A."/>
            <person name="Drula E."/>
            <person name="Henrissat B."/>
            <person name="Kohler A."/>
            <person name="Grigoriev I.V."/>
            <person name="Martin F.M."/>
            <person name="Hacquard S."/>
        </authorList>
    </citation>
    <scope>NUCLEOTIDE SEQUENCE</scope>
    <source>
        <strain evidence="6">FSSC 5 MPI-SDFR-AT-0091</strain>
    </source>
</reference>
<evidence type="ECO:0000256" key="2">
    <source>
        <dbReference type="ARBA" id="ARBA00006727"/>
    </source>
</evidence>
<evidence type="ECO:0000313" key="6">
    <source>
        <dbReference type="EMBL" id="KAH7234153.1"/>
    </source>
</evidence>
<keyword evidence="3" id="KW-0325">Glycoprotein</keyword>
<comment type="subcellular location">
    <subcellularLocation>
        <location evidence="1">Membrane</location>
        <topology evidence="1">Multi-pass membrane protein</topology>
    </subcellularLocation>
</comment>
<feature type="transmembrane region" description="Helical" evidence="4">
    <location>
        <begin position="328"/>
        <end position="349"/>
    </location>
</feature>
<keyword evidence="4" id="KW-0812">Transmembrane</keyword>
<dbReference type="AlphaFoldDB" id="A0A9P9G7A5"/>
<comment type="similarity">
    <text evidence="2">Belongs to the major facilitator superfamily. Monocarboxylate porter (TC 2.A.1.13) family.</text>
</comment>
<dbReference type="Proteomes" id="UP000736672">
    <property type="component" value="Unassembled WGS sequence"/>
</dbReference>
<dbReference type="OrthoDB" id="410267at2759"/>
<dbReference type="InterPro" id="IPR020846">
    <property type="entry name" value="MFS_dom"/>
</dbReference>
<feature type="transmembrane region" description="Helical" evidence="4">
    <location>
        <begin position="121"/>
        <end position="141"/>
    </location>
</feature>
<feature type="transmembrane region" description="Helical" evidence="4">
    <location>
        <begin position="232"/>
        <end position="258"/>
    </location>
</feature>